<evidence type="ECO:0000256" key="9">
    <source>
        <dbReference type="SAM" id="Phobius"/>
    </source>
</evidence>
<evidence type="ECO:0000313" key="11">
    <source>
        <dbReference type="Proteomes" id="UP001597252"/>
    </source>
</evidence>
<dbReference type="PANTHER" id="PTHR34295:SF4">
    <property type="entry name" value="BIOTIN TRANSPORTER BIOY-RELATED"/>
    <property type="match status" value="1"/>
</dbReference>
<feature type="transmembrane region" description="Helical" evidence="9">
    <location>
        <begin position="121"/>
        <end position="142"/>
    </location>
</feature>
<evidence type="ECO:0000256" key="5">
    <source>
        <dbReference type="ARBA" id="ARBA00022692"/>
    </source>
</evidence>
<reference evidence="11" key="1">
    <citation type="journal article" date="2019" name="Int. J. Syst. Evol. Microbiol.">
        <title>The Global Catalogue of Microorganisms (GCM) 10K type strain sequencing project: providing services to taxonomists for standard genome sequencing and annotation.</title>
        <authorList>
            <consortium name="The Broad Institute Genomics Platform"/>
            <consortium name="The Broad Institute Genome Sequencing Center for Infectious Disease"/>
            <person name="Wu L."/>
            <person name="Ma J."/>
        </authorList>
    </citation>
    <scope>NUCLEOTIDE SEQUENCE [LARGE SCALE GENOMIC DNA]</scope>
    <source>
        <strain evidence="11">CCM 8903</strain>
    </source>
</reference>
<organism evidence="10 11">
    <name type="scientific">Lacticaseibacillus baoqingensis</name>
    <dbReference type="NCBI Taxonomy" id="2486013"/>
    <lineage>
        <taxon>Bacteria</taxon>
        <taxon>Bacillati</taxon>
        <taxon>Bacillota</taxon>
        <taxon>Bacilli</taxon>
        <taxon>Lactobacillales</taxon>
        <taxon>Lactobacillaceae</taxon>
        <taxon>Lacticaseibacillus</taxon>
    </lineage>
</organism>
<keyword evidence="5 9" id="KW-0812">Transmembrane</keyword>
<evidence type="ECO:0000256" key="4">
    <source>
        <dbReference type="ARBA" id="ARBA00022475"/>
    </source>
</evidence>
<dbReference type="RefSeq" id="WP_125748935.1">
    <property type="nucleotide sequence ID" value="NZ_JBHTON010000003.1"/>
</dbReference>
<comment type="caution">
    <text evidence="10">The sequence shown here is derived from an EMBL/GenBank/DDBJ whole genome shotgun (WGS) entry which is preliminary data.</text>
</comment>
<dbReference type="Gene3D" id="1.10.1760.20">
    <property type="match status" value="1"/>
</dbReference>
<keyword evidence="7 8" id="KW-0472">Membrane</keyword>
<comment type="similarity">
    <text evidence="2 8">Belongs to the BioY family.</text>
</comment>
<evidence type="ECO:0000256" key="1">
    <source>
        <dbReference type="ARBA" id="ARBA00004651"/>
    </source>
</evidence>
<dbReference type="EMBL" id="JBHTON010000003">
    <property type="protein sequence ID" value="MFD1483896.1"/>
    <property type="molecule type" value="Genomic_DNA"/>
</dbReference>
<gene>
    <name evidence="10" type="ORF">ACFQ5J_01360</name>
</gene>
<dbReference type="Proteomes" id="UP001597252">
    <property type="component" value="Unassembled WGS sequence"/>
</dbReference>
<evidence type="ECO:0000256" key="6">
    <source>
        <dbReference type="ARBA" id="ARBA00022989"/>
    </source>
</evidence>
<dbReference type="PIRSF" id="PIRSF016661">
    <property type="entry name" value="BioY"/>
    <property type="match status" value="1"/>
</dbReference>
<evidence type="ECO:0000313" key="10">
    <source>
        <dbReference type="EMBL" id="MFD1483896.1"/>
    </source>
</evidence>
<protein>
    <recommendedName>
        <fullName evidence="8">Biotin transporter</fullName>
    </recommendedName>
</protein>
<keyword evidence="6 9" id="KW-1133">Transmembrane helix</keyword>
<dbReference type="Pfam" id="PF02632">
    <property type="entry name" value="BioY"/>
    <property type="match status" value="1"/>
</dbReference>
<dbReference type="InterPro" id="IPR003784">
    <property type="entry name" value="BioY"/>
</dbReference>
<sequence length="181" mass="18944">MGNKRALKELIQAAMICALLIIFGLFPGIPLGIIPVAIVLQNLGVMLAGELLPPRYGTLAVLVFLLLVALGLPLLSGGRGGAASFVGPTGGYLIGWLIAPALNGWLLTVSRAPKRAWWVEFSVAAVSMVVVVDVIGAIFLAGQAHMPLTAALLSNLAFIPGDLLKVALAVTIARRLRQVLH</sequence>
<evidence type="ECO:0000256" key="7">
    <source>
        <dbReference type="ARBA" id="ARBA00023136"/>
    </source>
</evidence>
<feature type="transmembrane region" description="Helical" evidence="9">
    <location>
        <begin position="59"/>
        <end position="78"/>
    </location>
</feature>
<evidence type="ECO:0000256" key="3">
    <source>
        <dbReference type="ARBA" id="ARBA00022448"/>
    </source>
</evidence>
<accession>A0ABW4E591</accession>
<proteinExistence type="inferred from homology"/>
<keyword evidence="3 8" id="KW-0813">Transport</keyword>
<keyword evidence="11" id="KW-1185">Reference proteome</keyword>
<evidence type="ECO:0000256" key="2">
    <source>
        <dbReference type="ARBA" id="ARBA00010692"/>
    </source>
</evidence>
<dbReference type="PANTHER" id="PTHR34295">
    <property type="entry name" value="BIOTIN TRANSPORTER BIOY"/>
    <property type="match status" value="1"/>
</dbReference>
<feature type="transmembrane region" description="Helical" evidence="9">
    <location>
        <begin position="148"/>
        <end position="173"/>
    </location>
</feature>
<comment type="subcellular location">
    <subcellularLocation>
        <location evidence="1 8">Cell membrane</location>
        <topology evidence="1 8">Multi-pass membrane protein</topology>
    </subcellularLocation>
</comment>
<evidence type="ECO:0000256" key="8">
    <source>
        <dbReference type="PIRNR" id="PIRNR016661"/>
    </source>
</evidence>
<feature type="transmembrane region" description="Helical" evidence="9">
    <location>
        <begin position="90"/>
        <end position="109"/>
    </location>
</feature>
<keyword evidence="4 8" id="KW-1003">Cell membrane</keyword>
<name>A0ABW4E591_9LACO</name>